<evidence type="ECO:0000256" key="2">
    <source>
        <dbReference type="ARBA" id="ARBA00022723"/>
    </source>
</evidence>
<dbReference type="GO" id="GO:0003677">
    <property type="term" value="F:DNA binding"/>
    <property type="evidence" value="ECO:0007669"/>
    <property type="project" value="UniProtKB-KW"/>
</dbReference>
<feature type="compositionally biased region" description="Low complexity" evidence="10">
    <location>
        <begin position="192"/>
        <end position="206"/>
    </location>
</feature>
<evidence type="ECO:0000256" key="4">
    <source>
        <dbReference type="ARBA" id="ARBA00022833"/>
    </source>
</evidence>
<evidence type="ECO:0000256" key="7">
    <source>
        <dbReference type="ARBA" id="ARBA00023163"/>
    </source>
</evidence>
<keyword evidence="8" id="KW-0539">Nucleus</keyword>
<feature type="region of interest" description="Disordered" evidence="10">
    <location>
        <begin position="355"/>
        <end position="378"/>
    </location>
</feature>
<dbReference type="GO" id="GO:0046983">
    <property type="term" value="F:protein dimerization activity"/>
    <property type="evidence" value="ECO:0007669"/>
    <property type="project" value="InterPro"/>
</dbReference>
<evidence type="ECO:0000256" key="8">
    <source>
        <dbReference type="ARBA" id="ARBA00023242"/>
    </source>
</evidence>
<dbReference type="PANTHER" id="PTHR46481:SF10">
    <property type="entry name" value="ZINC FINGER BED DOMAIN-CONTAINING PROTEIN 39"/>
    <property type="match status" value="1"/>
</dbReference>
<evidence type="ECO:0000256" key="10">
    <source>
        <dbReference type="SAM" id="MobiDB-lite"/>
    </source>
</evidence>
<evidence type="ECO:0000256" key="3">
    <source>
        <dbReference type="ARBA" id="ARBA00022771"/>
    </source>
</evidence>
<keyword evidence="13" id="KW-1185">Reference proteome</keyword>
<keyword evidence="3 9" id="KW-0863">Zinc-finger</keyword>
<dbReference type="Proteomes" id="UP001145021">
    <property type="component" value="Unassembled WGS sequence"/>
</dbReference>
<comment type="caution">
    <text evidence="12">The sequence shown here is derived from an EMBL/GenBank/DDBJ whole genome shotgun (WGS) entry which is preliminary data.</text>
</comment>
<evidence type="ECO:0000256" key="6">
    <source>
        <dbReference type="ARBA" id="ARBA00023125"/>
    </source>
</evidence>
<dbReference type="InterPro" id="IPR008906">
    <property type="entry name" value="HATC_C_dom"/>
</dbReference>
<organism evidence="12 13">
    <name type="scientific">Coemansia asiatica</name>
    <dbReference type="NCBI Taxonomy" id="1052880"/>
    <lineage>
        <taxon>Eukaryota</taxon>
        <taxon>Fungi</taxon>
        <taxon>Fungi incertae sedis</taxon>
        <taxon>Zoopagomycota</taxon>
        <taxon>Kickxellomycotina</taxon>
        <taxon>Kickxellomycetes</taxon>
        <taxon>Kickxellales</taxon>
        <taxon>Kickxellaceae</taxon>
        <taxon>Coemansia</taxon>
    </lineage>
</organism>
<dbReference type="SMART" id="SM00614">
    <property type="entry name" value="ZnF_BED"/>
    <property type="match status" value="1"/>
</dbReference>
<reference evidence="12" key="1">
    <citation type="submission" date="2022-07" db="EMBL/GenBank/DDBJ databases">
        <title>Phylogenomic reconstructions and comparative analyses of Kickxellomycotina fungi.</title>
        <authorList>
            <person name="Reynolds N.K."/>
            <person name="Stajich J.E."/>
            <person name="Barry K."/>
            <person name="Grigoriev I.V."/>
            <person name="Crous P."/>
            <person name="Smith M.E."/>
        </authorList>
    </citation>
    <scope>NUCLEOTIDE SEQUENCE</scope>
    <source>
        <strain evidence="12">NBRC 105413</strain>
    </source>
</reference>
<evidence type="ECO:0000313" key="12">
    <source>
        <dbReference type="EMBL" id="KAJ1648341.1"/>
    </source>
</evidence>
<evidence type="ECO:0000256" key="9">
    <source>
        <dbReference type="PROSITE-ProRule" id="PRU00027"/>
    </source>
</evidence>
<comment type="subcellular location">
    <subcellularLocation>
        <location evidence="1">Nucleus</location>
    </subcellularLocation>
</comment>
<dbReference type="PROSITE" id="PS50808">
    <property type="entry name" value="ZF_BED"/>
    <property type="match status" value="1"/>
</dbReference>
<dbReference type="InterPro" id="IPR003656">
    <property type="entry name" value="Znf_BED"/>
</dbReference>
<keyword evidence="7" id="KW-0804">Transcription</keyword>
<evidence type="ECO:0000313" key="13">
    <source>
        <dbReference type="Proteomes" id="UP001145021"/>
    </source>
</evidence>
<dbReference type="InterPro" id="IPR036236">
    <property type="entry name" value="Znf_C2H2_sf"/>
</dbReference>
<keyword evidence="4" id="KW-0862">Zinc</keyword>
<keyword evidence="2" id="KW-0479">Metal-binding</keyword>
<dbReference type="GO" id="GO:0009791">
    <property type="term" value="P:post-embryonic development"/>
    <property type="evidence" value="ECO:0007669"/>
    <property type="project" value="UniProtKB-ARBA"/>
</dbReference>
<dbReference type="Pfam" id="PF02892">
    <property type="entry name" value="zf-BED"/>
    <property type="match status" value="1"/>
</dbReference>
<dbReference type="SUPFAM" id="SSF57667">
    <property type="entry name" value="beta-beta-alpha zinc fingers"/>
    <property type="match status" value="1"/>
</dbReference>
<feature type="region of interest" description="Disordered" evidence="10">
    <location>
        <begin position="602"/>
        <end position="624"/>
    </location>
</feature>
<keyword evidence="6" id="KW-0238">DNA-binding</keyword>
<dbReference type="EMBL" id="JANBOH010000007">
    <property type="protein sequence ID" value="KAJ1648341.1"/>
    <property type="molecule type" value="Genomic_DNA"/>
</dbReference>
<gene>
    <name evidence="12" type="ORF">LPJ64_000394</name>
</gene>
<dbReference type="PANTHER" id="PTHR46481">
    <property type="entry name" value="ZINC FINGER BED DOMAIN-CONTAINING PROTEIN 4"/>
    <property type="match status" value="1"/>
</dbReference>
<feature type="region of interest" description="Disordered" evidence="10">
    <location>
        <begin position="187"/>
        <end position="272"/>
    </location>
</feature>
<accession>A0A9W7XSQ6</accession>
<proteinExistence type="predicted"/>
<evidence type="ECO:0000256" key="1">
    <source>
        <dbReference type="ARBA" id="ARBA00004123"/>
    </source>
</evidence>
<feature type="region of interest" description="Disordered" evidence="10">
    <location>
        <begin position="89"/>
        <end position="141"/>
    </location>
</feature>
<dbReference type="Pfam" id="PF05699">
    <property type="entry name" value="Dimer_Tnp_hAT"/>
    <property type="match status" value="1"/>
</dbReference>
<dbReference type="SUPFAM" id="SSF53098">
    <property type="entry name" value="Ribonuclease H-like"/>
    <property type="match status" value="1"/>
</dbReference>
<dbReference type="AlphaFoldDB" id="A0A9W7XSQ6"/>
<dbReference type="GO" id="GO:0005634">
    <property type="term" value="C:nucleus"/>
    <property type="evidence" value="ECO:0007669"/>
    <property type="project" value="UniProtKB-SubCell"/>
</dbReference>
<dbReference type="InterPro" id="IPR012337">
    <property type="entry name" value="RNaseH-like_sf"/>
</dbReference>
<feature type="compositionally biased region" description="Low complexity" evidence="10">
    <location>
        <begin position="118"/>
        <end position="141"/>
    </location>
</feature>
<protein>
    <recommendedName>
        <fullName evidence="11">BED-type domain-containing protein</fullName>
    </recommendedName>
</protein>
<evidence type="ECO:0000256" key="5">
    <source>
        <dbReference type="ARBA" id="ARBA00023015"/>
    </source>
</evidence>
<name>A0A9W7XSQ6_9FUNG</name>
<sequence>MNAQSDLDIDLSSEDEFGGAINDANAAHMLHGPKAFAAAARRMDFSPTPSPPPGSDAYNAAEALTAVGSGAAAPTTAATAATAATNAAATKAAPSAPPDPANGNEDASENGFAKEGSVDSSSARHASSPAVGAASTPSARSRTSIWVHFTRDPDYATNRRGRCVYCHNYYSCSSGSTGNMWRHIKRSHPEKAAQAAPLATHGAHATPPHHHQQQQQQQQNRPDASLASIDNRARKRQASLSSPVNDHHASAPSSARSAAAPPPPFGALSSAQPHAPSLLYRHPEEATAVSAQAPDVDVSNTSTESLAQALRLLLSVTGRSVGSSAPSSTQTLLASLLESRATGHADEGPARLLARSDAEVAGSSSSISGGGRSGAGVDPESVSRFVAAVSDAIRANAENAPATQSKAQKTLDAYTSFIVRDLVSVEKMLSPGMQQLVAGLGQGSSPAPTASELVDELTRQHDAFAKELRSRLEAVDGRICVSIGTSCISGALHYLAVFAHWVDAGFEPHSELLDCHCFDGAPTSGDIISMFEGTLTQYNLFAKLGTVTTKYTRDFVEFLNQVETICHARGVAFDLDRNQATCIVSSLLDAKDKLLASLCGSSPSTDPSAMEADSPSPSPSPQPPLARLRAALHAMRQPGTGGSQQLVELCRARGISLASLDFDSSRPWGSTVALLDSVLPIYAEVSSVLANDAISPSDWLALSQIRVLLRILDLVFTTLAALPAEFVTVVELVPLYDTLVDNLSGFLQSPTLHKDVRRAAEALREYLAQCHPFQASPIYRLAPLFDPRLKATYFADHGLGETWTRRVMGEAHAILSEYVVPTATAKSPSADSQPPPSFAISSSDLQQADIKAQTKAFIQLGTPSASAQHIADGNARVFKRALATGRTELDEYMAAPLASPTTPVLAWWRIHHAAFPGLSKLAREYLSIAASSDTSTALLRKNGRPDYSQLAGVDKKLVGIYICLHHWKRS</sequence>
<dbReference type="GO" id="GO:0008270">
    <property type="term" value="F:zinc ion binding"/>
    <property type="evidence" value="ECO:0007669"/>
    <property type="project" value="UniProtKB-KW"/>
</dbReference>
<keyword evidence="5" id="KW-0805">Transcription regulation</keyword>
<feature type="domain" description="BED-type" evidence="11">
    <location>
        <begin position="140"/>
        <end position="195"/>
    </location>
</feature>
<evidence type="ECO:0000259" key="11">
    <source>
        <dbReference type="PROSITE" id="PS50808"/>
    </source>
</evidence>
<feature type="compositionally biased region" description="Low complexity" evidence="10">
    <location>
        <begin position="250"/>
        <end position="259"/>
    </location>
</feature>
<dbReference type="InterPro" id="IPR052035">
    <property type="entry name" value="ZnF_BED_domain_contain"/>
</dbReference>